<organism evidence="1 2">
    <name type="scientific">Acropora cervicornis</name>
    <name type="common">Staghorn coral</name>
    <dbReference type="NCBI Taxonomy" id="6130"/>
    <lineage>
        <taxon>Eukaryota</taxon>
        <taxon>Metazoa</taxon>
        <taxon>Cnidaria</taxon>
        <taxon>Anthozoa</taxon>
        <taxon>Hexacorallia</taxon>
        <taxon>Scleractinia</taxon>
        <taxon>Astrocoeniina</taxon>
        <taxon>Acroporidae</taxon>
        <taxon>Acropora</taxon>
    </lineage>
</organism>
<evidence type="ECO:0000313" key="1">
    <source>
        <dbReference type="EMBL" id="KAK2561463.1"/>
    </source>
</evidence>
<name>A0AAD9QHJ5_ACRCE</name>
<dbReference type="AlphaFoldDB" id="A0AAD9QHJ5"/>
<sequence length="60" mass="6818">MPKYLKKEDAMNLHLEGIQLKLSPGCFKEFKNVRSLSLAKTGIKEVSTEYFEGLNKLSTL</sequence>
<reference evidence="1" key="1">
    <citation type="journal article" date="2023" name="G3 (Bethesda)">
        <title>Whole genome assembly and annotation of the endangered Caribbean coral Acropora cervicornis.</title>
        <authorList>
            <person name="Selwyn J.D."/>
            <person name="Vollmer S.V."/>
        </authorList>
    </citation>
    <scope>NUCLEOTIDE SEQUENCE</scope>
    <source>
        <strain evidence="1">K2</strain>
    </source>
</reference>
<evidence type="ECO:0000313" key="2">
    <source>
        <dbReference type="Proteomes" id="UP001249851"/>
    </source>
</evidence>
<protein>
    <submittedName>
        <fullName evidence="1">Uncharacterized protein</fullName>
    </submittedName>
</protein>
<reference evidence="1" key="2">
    <citation type="journal article" date="2023" name="Science">
        <title>Genomic signatures of disease resistance in endangered staghorn corals.</title>
        <authorList>
            <person name="Vollmer S.V."/>
            <person name="Selwyn J.D."/>
            <person name="Despard B.A."/>
            <person name="Roesel C.L."/>
        </authorList>
    </citation>
    <scope>NUCLEOTIDE SEQUENCE</scope>
    <source>
        <strain evidence="1">K2</strain>
    </source>
</reference>
<proteinExistence type="predicted"/>
<accession>A0AAD9QHJ5</accession>
<dbReference type="EMBL" id="JARQWQ010000032">
    <property type="protein sequence ID" value="KAK2561463.1"/>
    <property type="molecule type" value="Genomic_DNA"/>
</dbReference>
<comment type="caution">
    <text evidence="1">The sequence shown here is derived from an EMBL/GenBank/DDBJ whole genome shotgun (WGS) entry which is preliminary data.</text>
</comment>
<dbReference type="Proteomes" id="UP001249851">
    <property type="component" value="Unassembled WGS sequence"/>
</dbReference>
<gene>
    <name evidence="1" type="ORF">P5673_015432</name>
</gene>
<keyword evidence="2" id="KW-1185">Reference proteome</keyword>
<dbReference type="SUPFAM" id="SSF52058">
    <property type="entry name" value="L domain-like"/>
    <property type="match status" value="1"/>
</dbReference>